<reference evidence="2" key="1">
    <citation type="submission" date="2022-08" db="EMBL/GenBank/DDBJ databases">
        <authorList>
            <person name="Gutierrez-Valencia J."/>
        </authorList>
    </citation>
    <scope>NUCLEOTIDE SEQUENCE</scope>
</reference>
<feature type="region of interest" description="Disordered" evidence="1">
    <location>
        <begin position="31"/>
        <end position="127"/>
    </location>
</feature>
<comment type="caution">
    <text evidence="2">The sequence shown here is derived from an EMBL/GenBank/DDBJ whole genome shotgun (WGS) entry which is preliminary data.</text>
</comment>
<sequence>SPRQSHVTVSIGLACESVTVSIAPRAASPIRHSPIATLPTHSTIGSNPTQQRQPYSAAQSETPPVAGELIPRRRRSRIKIEASTKETPPLCSSHFAMESHSKSEFDRYLEEEEDDEVVTRTLVGSEE</sequence>
<dbReference type="AlphaFoldDB" id="A0AAV0QAY0"/>
<feature type="non-terminal residue" evidence="2">
    <location>
        <position position="1"/>
    </location>
</feature>
<organism evidence="2 3">
    <name type="scientific">Linum tenue</name>
    <dbReference type="NCBI Taxonomy" id="586396"/>
    <lineage>
        <taxon>Eukaryota</taxon>
        <taxon>Viridiplantae</taxon>
        <taxon>Streptophyta</taxon>
        <taxon>Embryophyta</taxon>
        <taxon>Tracheophyta</taxon>
        <taxon>Spermatophyta</taxon>
        <taxon>Magnoliopsida</taxon>
        <taxon>eudicotyledons</taxon>
        <taxon>Gunneridae</taxon>
        <taxon>Pentapetalae</taxon>
        <taxon>rosids</taxon>
        <taxon>fabids</taxon>
        <taxon>Malpighiales</taxon>
        <taxon>Linaceae</taxon>
        <taxon>Linum</taxon>
    </lineage>
</organism>
<proteinExistence type="predicted"/>
<evidence type="ECO:0000313" key="2">
    <source>
        <dbReference type="EMBL" id="CAI0542126.1"/>
    </source>
</evidence>
<name>A0AAV0QAY0_9ROSI</name>
<evidence type="ECO:0000313" key="3">
    <source>
        <dbReference type="Proteomes" id="UP001154282"/>
    </source>
</evidence>
<accession>A0AAV0QAY0</accession>
<dbReference type="EMBL" id="CAMGYJ010000009">
    <property type="protein sequence ID" value="CAI0542126.1"/>
    <property type="molecule type" value="Genomic_DNA"/>
</dbReference>
<protein>
    <submittedName>
        <fullName evidence="2">Uncharacterized protein</fullName>
    </submittedName>
</protein>
<dbReference type="Proteomes" id="UP001154282">
    <property type="component" value="Unassembled WGS sequence"/>
</dbReference>
<evidence type="ECO:0000256" key="1">
    <source>
        <dbReference type="SAM" id="MobiDB-lite"/>
    </source>
</evidence>
<feature type="compositionally biased region" description="Basic and acidic residues" evidence="1">
    <location>
        <begin position="97"/>
        <end position="108"/>
    </location>
</feature>
<feature type="compositionally biased region" description="Polar residues" evidence="1">
    <location>
        <begin position="39"/>
        <end position="62"/>
    </location>
</feature>
<keyword evidence="3" id="KW-1185">Reference proteome</keyword>
<feature type="non-terminal residue" evidence="2">
    <location>
        <position position="127"/>
    </location>
</feature>
<gene>
    <name evidence="2" type="ORF">LITE_LOCUS42367</name>
</gene>